<feature type="compositionally biased region" description="Basic and acidic residues" evidence="1">
    <location>
        <begin position="27"/>
        <end position="48"/>
    </location>
</feature>
<evidence type="ECO:0000313" key="3">
    <source>
        <dbReference type="Proteomes" id="UP000008068"/>
    </source>
</evidence>
<accession>G0MIN0</accession>
<name>G0MIN0_CAEBE</name>
<sequence>MDRSSKKEKSEDASLNLTVESAPPETEPSKVVEVKPRKWEPMEESGSRHELQVYAPDLADTLYKEPLVQRPLHLEVEPTKFVIDVEKGTKFRIKCLSEKRQDLIITCDSYLFEIKNPRGKHGRKSQIFHNVQQNDTFFFDIGLREENDLPNEKNIELEPNCAEGYLEILHYRRFSNEDGDEFWRIERKNQMVRPQIFPRYGEDKVYGLWRDVLKPSKETEEIKKRRLELREMNWQKLQRASIESIEKELIGAVMMTKSVKDDPEEKTDREAEENLRTKDPKWFLARERSEQRRKSHMQHMEYAAQHPELYIKKKKKKCVIM</sequence>
<evidence type="ECO:0000256" key="1">
    <source>
        <dbReference type="SAM" id="MobiDB-lite"/>
    </source>
</evidence>
<dbReference type="InParanoid" id="G0MIN0"/>
<dbReference type="eggNOG" id="ENOG502RP85">
    <property type="taxonomic scope" value="Eukaryota"/>
</dbReference>
<protein>
    <submittedName>
        <fullName evidence="2">Uncharacterized protein</fullName>
    </submittedName>
</protein>
<dbReference type="HOGENOM" id="CLU_075146_0_0_1"/>
<gene>
    <name evidence="2" type="ORF">CAEBREN_08945</name>
</gene>
<dbReference type="AlphaFoldDB" id="G0MIN0"/>
<proteinExistence type="predicted"/>
<feature type="compositionally biased region" description="Basic and acidic residues" evidence="1">
    <location>
        <begin position="1"/>
        <end position="12"/>
    </location>
</feature>
<dbReference type="OrthoDB" id="5885394at2759"/>
<feature type="region of interest" description="Disordered" evidence="1">
    <location>
        <begin position="258"/>
        <end position="277"/>
    </location>
</feature>
<feature type="region of interest" description="Disordered" evidence="1">
    <location>
        <begin position="1"/>
        <end position="48"/>
    </location>
</feature>
<keyword evidence="3" id="KW-1185">Reference proteome</keyword>
<evidence type="ECO:0000313" key="2">
    <source>
        <dbReference type="EMBL" id="EGT31322.1"/>
    </source>
</evidence>
<reference evidence="3" key="1">
    <citation type="submission" date="2011-07" db="EMBL/GenBank/DDBJ databases">
        <authorList>
            <consortium name="Caenorhabditis brenneri Sequencing and Analysis Consortium"/>
            <person name="Wilson R.K."/>
        </authorList>
    </citation>
    <scope>NUCLEOTIDE SEQUENCE [LARGE SCALE GENOMIC DNA]</scope>
    <source>
        <strain evidence="3">PB2801</strain>
    </source>
</reference>
<organism evidence="3">
    <name type="scientific">Caenorhabditis brenneri</name>
    <name type="common">Nematode worm</name>
    <dbReference type="NCBI Taxonomy" id="135651"/>
    <lineage>
        <taxon>Eukaryota</taxon>
        <taxon>Metazoa</taxon>
        <taxon>Ecdysozoa</taxon>
        <taxon>Nematoda</taxon>
        <taxon>Chromadorea</taxon>
        <taxon>Rhabditida</taxon>
        <taxon>Rhabditina</taxon>
        <taxon>Rhabditomorpha</taxon>
        <taxon>Rhabditoidea</taxon>
        <taxon>Rhabditidae</taxon>
        <taxon>Peloderinae</taxon>
        <taxon>Caenorhabditis</taxon>
    </lineage>
</organism>
<dbReference type="EMBL" id="GL379796">
    <property type="protein sequence ID" value="EGT31322.1"/>
    <property type="molecule type" value="Genomic_DNA"/>
</dbReference>
<dbReference type="Proteomes" id="UP000008068">
    <property type="component" value="Unassembled WGS sequence"/>
</dbReference>